<evidence type="ECO:0000256" key="7">
    <source>
        <dbReference type="ARBA" id="ARBA00022837"/>
    </source>
</evidence>
<dbReference type="Pfam" id="PF18884">
    <property type="entry name" value="TSP3_bac"/>
    <property type="match status" value="2"/>
</dbReference>
<dbReference type="PANTHER" id="PTHR37467">
    <property type="entry name" value="EXPORTED CALCIUM-BINDING GLYCOPROTEIN-RELATED"/>
    <property type="match status" value="1"/>
</dbReference>
<keyword evidence="10" id="KW-0326">Glycosidase</keyword>
<dbReference type="OrthoDB" id="6372180at2"/>
<comment type="subcellular location">
    <subcellularLocation>
        <location evidence="2">Secreted</location>
    </subcellularLocation>
</comment>
<dbReference type="InterPro" id="IPR053180">
    <property type="entry name" value="Ca-binding_acidic-repeat"/>
</dbReference>
<keyword evidence="8" id="KW-0136">Cellulose degradation</keyword>
<gene>
    <name evidence="12" type="ORF">EHE19_009600</name>
</gene>
<dbReference type="GO" id="GO:0008810">
    <property type="term" value="F:cellulase activity"/>
    <property type="evidence" value="ECO:0007669"/>
    <property type="project" value="UniProtKB-EC"/>
</dbReference>
<dbReference type="EC" id="3.2.1.4" evidence="3"/>
<comment type="catalytic activity">
    <reaction evidence="1">
        <text>Endohydrolysis of (1-&gt;4)-beta-D-glucosidic linkages in cellulose, lichenin and cereal beta-D-glucans.</text>
        <dbReference type="EC" id="3.2.1.4"/>
    </reaction>
</comment>
<evidence type="ECO:0000256" key="9">
    <source>
        <dbReference type="ARBA" id="ARBA00023277"/>
    </source>
</evidence>
<evidence type="ECO:0000256" key="6">
    <source>
        <dbReference type="ARBA" id="ARBA00022801"/>
    </source>
</evidence>
<dbReference type="GO" id="GO:0030245">
    <property type="term" value="P:cellulose catabolic process"/>
    <property type="evidence" value="ECO:0007669"/>
    <property type="project" value="UniProtKB-KW"/>
</dbReference>
<evidence type="ECO:0000313" key="13">
    <source>
        <dbReference type="Proteomes" id="UP000306409"/>
    </source>
</evidence>
<dbReference type="Proteomes" id="UP000306409">
    <property type="component" value="Chromosome"/>
</dbReference>
<dbReference type="Gene3D" id="1.10.1330.10">
    <property type="entry name" value="Dockerin domain"/>
    <property type="match status" value="1"/>
</dbReference>
<organism evidence="12 13">
    <name type="scientific">Ruminiclostridium herbifermentans</name>
    <dbReference type="NCBI Taxonomy" id="2488810"/>
    <lineage>
        <taxon>Bacteria</taxon>
        <taxon>Bacillati</taxon>
        <taxon>Bacillota</taxon>
        <taxon>Clostridia</taxon>
        <taxon>Eubacteriales</taxon>
        <taxon>Oscillospiraceae</taxon>
        <taxon>Ruminiclostridium</taxon>
    </lineage>
</organism>
<dbReference type="InterPro" id="IPR016134">
    <property type="entry name" value="Dockerin_dom"/>
</dbReference>
<evidence type="ECO:0000256" key="11">
    <source>
        <dbReference type="ARBA" id="ARBA00023326"/>
    </source>
</evidence>
<dbReference type="EMBL" id="CP061336">
    <property type="protein sequence ID" value="QNU68622.1"/>
    <property type="molecule type" value="Genomic_DNA"/>
</dbReference>
<dbReference type="CDD" id="cd14256">
    <property type="entry name" value="Dockerin_I"/>
    <property type="match status" value="1"/>
</dbReference>
<sequence>MKKNISFIISIIIIILLSMQMSNVSAFDISESTDNNIKTLKTVYGDINNDGDIDSLDYATLKMYLLEADNEYNECYDLNKDNSVDAIDFALLKKYLLIYEQIEKTVDTDGDGLPDYYEKMIGTDLNKVDTDGDGINDYNEVILLHSDPLSSDSDKNGISDGDEIYMIKKSLEDTGNLEIKPTVTLELKGNDIDTLQINKISDYHDQIFKTFDGYTGLGFDFSVNTVFSEAIISYTFKDGLNKNSNKIYEICEFNEEENTLIPVENQEIDWESGTITAVVKHFSPWPIVERAWDKYNDSLADSISTSSLNSEKIGAIVFGIDISTEMEQNELGLESQRKRKSIASQLLDFISNDYFVTYNYIGGVVSTSSKGNESCNLIDSRPYIVSDFYKGENFYNQVFNSNYNVKANLDSGIKSSIKRVNQIQQEYAPNNDKFKKTVVILTDGNGSWNSSNFIENTNDIQLIIIGVGKSINETKLEAIAKANKQVYYSANTHLESLKKYFKENVSNRESKYSCIVNKISSTRIEKFNSIEPVAFSRGYSENSDIGGIKISDSSLCSIGEVEFTNSLNDEEDEGEKEISVTERTLFFGDGDAKLSLKDFTDIEIKVRAEKGNYLALAAYDNAQADTVTNFILIENQNGEAYYYIKAAALRKENIRELYIGFTENYDYSQNSIEEINLYNIPEGELIIGSNLHTTVVPYSLSSVCYNAYNKNNSSTYNISYEIDYSNASEYVNPVFKAKEDSQEMDVETMLFYTNKNTGERTYLYSYIYRGSNVAENNNGVEIKKENGKCFINTSNIQLDEEELYEWILFFTVHLKAPINKYYEEVTENKDLKCEMTVIFDDINSNINDKQVFTECTYSQLPIIL</sequence>
<dbReference type="Gene3D" id="3.40.50.410">
    <property type="entry name" value="von Willebrand factor, type A domain"/>
    <property type="match status" value="1"/>
</dbReference>
<evidence type="ECO:0000256" key="10">
    <source>
        <dbReference type="ARBA" id="ARBA00023295"/>
    </source>
</evidence>
<protein>
    <recommendedName>
        <fullName evidence="3">cellulase</fullName>
        <ecNumber evidence="3">3.2.1.4</ecNumber>
    </recommendedName>
</protein>
<proteinExistence type="predicted"/>
<evidence type="ECO:0000256" key="3">
    <source>
        <dbReference type="ARBA" id="ARBA00012601"/>
    </source>
</evidence>
<evidence type="ECO:0000313" key="12">
    <source>
        <dbReference type="EMBL" id="QNU68622.1"/>
    </source>
</evidence>
<dbReference type="AlphaFoldDB" id="A0A4U7JIU6"/>
<reference evidence="12 13" key="1">
    <citation type="submission" date="2020-09" db="EMBL/GenBank/DDBJ databases">
        <title>Characterization and genome sequencing of Ruminiclostridium sp. nov. MA18.</title>
        <authorList>
            <person name="Rettenmaier R."/>
            <person name="Kowollik M.-L."/>
            <person name="Liebl W."/>
            <person name="Zverlov V."/>
        </authorList>
    </citation>
    <scope>NUCLEOTIDE SEQUENCE [LARGE SCALE GENOMIC DNA]</scope>
    <source>
        <strain evidence="12 13">MA18</strain>
    </source>
</reference>
<name>A0A4U7JIU6_9FIRM</name>
<evidence type="ECO:0000256" key="2">
    <source>
        <dbReference type="ARBA" id="ARBA00004613"/>
    </source>
</evidence>
<dbReference type="SUPFAM" id="SSF63446">
    <property type="entry name" value="Type I dockerin domain"/>
    <property type="match status" value="1"/>
</dbReference>
<dbReference type="PANTHER" id="PTHR37467:SF1">
    <property type="entry name" value="EXPORTED CALCIUM-BINDING GLYCOPROTEIN"/>
    <property type="match status" value="1"/>
</dbReference>
<dbReference type="InterPro" id="IPR002035">
    <property type="entry name" value="VWF_A"/>
</dbReference>
<dbReference type="InterPro" id="IPR002105">
    <property type="entry name" value="Dockerin_1_rpt"/>
</dbReference>
<keyword evidence="5" id="KW-0732">Signal</keyword>
<dbReference type="SUPFAM" id="SSF103647">
    <property type="entry name" value="TSP type-3 repeat"/>
    <property type="match status" value="1"/>
</dbReference>
<evidence type="ECO:0000256" key="4">
    <source>
        <dbReference type="ARBA" id="ARBA00022525"/>
    </source>
</evidence>
<evidence type="ECO:0000256" key="1">
    <source>
        <dbReference type="ARBA" id="ARBA00000966"/>
    </source>
</evidence>
<dbReference type="InterPro" id="IPR036439">
    <property type="entry name" value="Dockerin_dom_sf"/>
</dbReference>
<dbReference type="GO" id="GO:0005509">
    <property type="term" value="F:calcium ion binding"/>
    <property type="evidence" value="ECO:0007669"/>
    <property type="project" value="InterPro"/>
</dbReference>
<dbReference type="SUPFAM" id="SSF53300">
    <property type="entry name" value="vWA-like"/>
    <property type="match status" value="1"/>
</dbReference>
<dbReference type="PROSITE" id="PS51766">
    <property type="entry name" value="DOCKERIN"/>
    <property type="match status" value="1"/>
</dbReference>
<keyword evidence="4" id="KW-0964">Secreted</keyword>
<keyword evidence="9" id="KW-0119">Carbohydrate metabolism</keyword>
<dbReference type="InterPro" id="IPR036465">
    <property type="entry name" value="vWFA_dom_sf"/>
</dbReference>
<dbReference type="PROSITE" id="PS50234">
    <property type="entry name" value="VWFA"/>
    <property type="match status" value="1"/>
</dbReference>
<keyword evidence="13" id="KW-1185">Reference proteome</keyword>
<dbReference type="InterPro" id="IPR028974">
    <property type="entry name" value="TSP_type-3_rpt"/>
</dbReference>
<accession>A0A4U7JIU6</accession>
<dbReference type="PROSITE" id="PS00448">
    <property type="entry name" value="CLOS_CELLULOSOME_RPT"/>
    <property type="match status" value="1"/>
</dbReference>
<keyword evidence="6" id="KW-0378">Hydrolase</keyword>
<evidence type="ECO:0000256" key="8">
    <source>
        <dbReference type="ARBA" id="ARBA00023001"/>
    </source>
</evidence>
<keyword evidence="11" id="KW-0624">Polysaccharide degradation</keyword>
<evidence type="ECO:0000256" key="5">
    <source>
        <dbReference type="ARBA" id="ARBA00022729"/>
    </source>
</evidence>
<dbReference type="Pfam" id="PF00404">
    <property type="entry name" value="Dockerin_1"/>
    <property type="match status" value="1"/>
</dbReference>
<dbReference type="InterPro" id="IPR059100">
    <property type="entry name" value="TSP3_bac"/>
</dbReference>
<dbReference type="KEGG" id="rher:EHE19_009600"/>
<dbReference type="RefSeq" id="WP_137696147.1">
    <property type="nucleotide sequence ID" value="NZ_CP061336.1"/>
</dbReference>
<keyword evidence="7" id="KW-0106">Calcium</keyword>